<evidence type="ECO:0000313" key="2">
    <source>
        <dbReference type="Proteomes" id="UP000293547"/>
    </source>
</evidence>
<reference evidence="1 2" key="1">
    <citation type="journal article" date="2019" name="bioRxiv">
        <title>Genomics, evolutionary history and diagnostics of the Alternaria alternata species group including apple and Asian pear pathotypes.</title>
        <authorList>
            <person name="Armitage A.D."/>
            <person name="Cockerton H.M."/>
            <person name="Sreenivasaprasad S."/>
            <person name="Woodhall J.W."/>
            <person name="Lane C.R."/>
            <person name="Harrison R.J."/>
            <person name="Clarkson J.P."/>
        </authorList>
    </citation>
    <scope>NUCLEOTIDE SEQUENCE [LARGE SCALE GENOMIC DNA]</scope>
    <source>
        <strain evidence="1 2">FERA 650</strain>
    </source>
</reference>
<evidence type="ECO:0000313" key="1">
    <source>
        <dbReference type="EMBL" id="KAB2104394.1"/>
    </source>
</evidence>
<gene>
    <name evidence="1" type="ORF">AG0111_0g7908</name>
</gene>
<accession>A0ACB6FIZ8</accession>
<sequence>MDELSDVLLDQGIPGSSGKFIHIEAWTIPIDLRYIPNADGESRSNGRWSNVNFGYVAGFQSDEGAVEFPMHPLYQKHENDVTTQQSHAPHFEQDSLLGIVLGRCEDFSDLDWKDAIFIMVVQEKEQYHERIGHILLSPDYEELRRNGYKIPESVIREWQTILRSKERRTIRLG</sequence>
<comment type="caution">
    <text evidence="1">The sequence shown here is derived from an EMBL/GenBank/DDBJ whole genome shotgun (WGS) entry which is preliminary data.</text>
</comment>
<dbReference type="EMBL" id="PDWZ02000007">
    <property type="protein sequence ID" value="KAB2104394.1"/>
    <property type="molecule type" value="Genomic_DNA"/>
</dbReference>
<name>A0ACB6FIZ8_9PLEO</name>
<keyword evidence="2" id="KW-1185">Reference proteome</keyword>
<dbReference type="Proteomes" id="UP000293547">
    <property type="component" value="Unassembled WGS sequence"/>
</dbReference>
<organism evidence="1 2">
    <name type="scientific">Alternaria gaisen</name>
    <dbReference type="NCBI Taxonomy" id="167740"/>
    <lineage>
        <taxon>Eukaryota</taxon>
        <taxon>Fungi</taxon>
        <taxon>Dikarya</taxon>
        <taxon>Ascomycota</taxon>
        <taxon>Pezizomycotina</taxon>
        <taxon>Dothideomycetes</taxon>
        <taxon>Pleosporomycetidae</taxon>
        <taxon>Pleosporales</taxon>
        <taxon>Pleosporineae</taxon>
        <taxon>Pleosporaceae</taxon>
        <taxon>Alternaria</taxon>
        <taxon>Alternaria sect. Alternaria</taxon>
    </lineage>
</organism>
<proteinExistence type="predicted"/>
<protein>
    <submittedName>
        <fullName evidence="1">Uncharacterized protein</fullName>
    </submittedName>
</protein>